<dbReference type="SUPFAM" id="SSF141868">
    <property type="entry name" value="EAL domain-like"/>
    <property type="match status" value="1"/>
</dbReference>
<dbReference type="PANTHER" id="PTHR44757:SF2">
    <property type="entry name" value="BIOFILM ARCHITECTURE MAINTENANCE PROTEIN MBAA"/>
    <property type="match status" value="1"/>
</dbReference>
<dbReference type="AlphaFoldDB" id="A0A4R6TYJ8"/>
<dbReference type="SUPFAM" id="SSF55073">
    <property type="entry name" value="Nucleotide cyclase"/>
    <property type="match status" value="1"/>
</dbReference>
<dbReference type="FunFam" id="3.20.20.450:FF:000001">
    <property type="entry name" value="Cyclic di-GMP phosphodiesterase yahA"/>
    <property type="match status" value="1"/>
</dbReference>
<dbReference type="Proteomes" id="UP000294575">
    <property type="component" value="Unassembled WGS sequence"/>
</dbReference>
<dbReference type="Gene3D" id="3.30.450.20">
    <property type="entry name" value="PAS domain"/>
    <property type="match status" value="2"/>
</dbReference>
<dbReference type="Pfam" id="PF00990">
    <property type="entry name" value="GGDEF"/>
    <property type="match status" value="1"/>
</dbReference>
<evidence type="ECO:0000313" key="8">
    <source>
        <dbReference type="EMBL" id="TDQ37109.1"/>
    </source>
</evidence>
<keyword evidence="3" id="KW-0175">Coiled coil</keyword>
<feature type="domain" description="PAC" evidence="5">
    <location>
        <begin position="335"/>
        <end position="388"/>
    </location>
</feature>
<gene>
    <name evidence="8" type="ORF">DFQ45_109109</name>
</gene>
<dbReference type="PROSITE" id="PS50883">
    <property type="entry name" value="EAL"/>
    <property type="match status" value="1"/>
</dbReference>
<dbReference type="SUPFAM" id="SSF55785">
    <property type="entry name" value="PYP-like sensor domain (PAS domain)"/>
    <property type="match status" value="2"/>
</dbReference>
<keyword evidence="4" id="KW-0812">Transmembrane</keyword>
<dbReference type="Pfam" id="PF08447">
    <property type="entry name" value="PAS_3"/>
    <property type="match status" value="1"/>
</dbReference>
<keyword evidence="4" id="KW-0472">Membrane</keyword>
<evidence type="ECO:0000256" key="4">
    <source>
        <dbReference type="SAM" id="Phobius"/>
    </source>
</evidence>
<dbReference type="CDD" id="cd00130">
    <property type="entry name" value="PAS"/>
    <property type="match status" value="1"/>
</dbReference>
<dbReference type="InterPro" id="IPR052155">
    <property type="entry name" value="Biofilm_reg_signaling"/>
</dbReference>
<evidence type="ECO:0000313" key="9">
    <source>
        <dbReference type="Proteomes" id="UP000294575"/>
    </source>
</evidence>
<feature type="transmembrane region" description="Helical" evidence="4">
    <location>
        <begin position="91"/>
        <end position="112"/>
    </location>
</feature>
<proteinExistence type="predicted"/>
<evidence type="ECO:0000259" key="5">
    <source>
        <dbReference type="PROSITE" id="PS50113"/>
    </source>
</evidence>
<evidence type="ECO:0000259" key="7">
    <source>
        <dbReference type="PROSITE" id="PS50887"/>
    </source>
</evidence>
<dbReference type="SMART" id="SM00086">
    <property type="entry name" value="PAC"/>
    <property type="match status" value="2"/>
</dbReference>
<keyword evidence="4" id="KW-1133">Transmembrane helix</keyword>
<dbReference type="EC" id="3.1.4.52" evidence="1"/>
<dbReference type="GO" id="GO:0071111">
    <property type="term" value="F:cyclic-guanylate-specific phosphodiesterase activity"/>
    <property type="evidence" value="ECO:0007669"/>
    <property type="project" value="UniProtKB-EC"/>
</dbReference>
<dbReference type="InterPro" id="IPR000014">
    <property type="entry name" value="PAS"/>
</dbReference>
<feature type="transmembrane region" description="Helical" evidence="4">
    <location>
        <begin position="142"/>
        <end position="162"/>
    </location>
</feature>
<evidence type="ECO:0000256" key="2">
    <source>
        <dbReference type="ARBA" id="ARBA00022636"/>
    </source>
</evidence>
<feature type="transmembrane region" description="Helical" evidence="4">
    <location>
        <begin position="21"/>
        <end position="41"/>
    </location>
</feature>
<dbReference type="InterPro" id="IPR035919">
    <property type="entry name" value="EAL_sf"/>
</dbReference>
<comment type="caution">
    <text evidence="8">The sequence shown here is derived from an EMBL/GenBank/DDBJ whole genome shotgun (WGS) entry which is preliminary data.</text>
</comment>
<dbReference type="InterPro" id="IPR001610">
    <property type="entry name" value="PAC"/>
</dbReference>
<feature type="domain" description="GGDEF" evidence="7">
    <location>
        <begin position="541"/>
        <end position="674"/>
    </location>
</feature>
<dbReference type="PROSITE" id="PS50113">
    <property type="entry name" value="PAC"/>
    <property type="match status" value="2"/>
</dbReference>
<feature type="domain" description="EAL" evidence="6">
    <location>
        <begin position="683"/>
        <end position="936"/>
    </location>
</feature>
<dbReference type="SMART" id="SM00267">
    <property type="entry name" value="GGDEF"/>
    <property type="match status" value="1"/>
</dbReference>
<accession>A0A4R6TYJ8</accession>
<dbReference type="Pfam" id="PF00563">
    <property type="entry name" value="EAL"/>
    <property type="match status" value="1"/>
</dbReference>
<dbReference type="PANTHER" id="PTHR44757">
    <property type="entry name" value="DIGUANYLATE CYCLASE DGCP"/>
    <property type="match status" value="1"/>
</dbReference>
<dbReference type="NCBIfam" id="TIGR00254">
    <property type="entry name" value="GGDEF"/>
    <property type="match status" value="1"/>
</dbReference>
<dbReference type="RefSeq" id="WP_166627873.1">
    <property type="nucleotide sequence ID" value="NZ_LNJZ01000008.1"/>
</dbReference>
<feature type="coiled-coil region" evidence="3">
    <location>
        <begin position="204"/>
        <end position="270"/>
    </location>
</feature>
<feature type="domain" description="PAC" evidence="5">
    <location>
        <begin position="456"/>
        <end position="509"/>
    </location>
</feature>
<dbReference type="InterPro" id="IPR035965">
    <property type="entry name" value="PAS-like_dom_sf"/>
</dbReference>
<dbReference type="NCBIfam" id="TIGR00229">
    <property type="entry name" value="sensory_box"/>
    <property type="match status" value="2"/>
</dbReference>
<feature type="transmembrane region" description="Helical" evidence="4">
    <location>
        <begin position="53"/>
        <end position="70"/>
    </location>
</feature>
<protein>
    <recommendedName>
        <fullName evidence="1">cyclic-guanylate-specific phosphodiesterase</fullName>
        <ecNumber evidence="1">3.1.4.52</ecNumber>
    </recommendedName>
</protein>
<reference evidence="8 9" key="1">
    <citation type="submission" date="2019-03" db="EMBL/GenBank/DDBJ databases">
        <title>Genomic Encyclopedia of Type Strains, Phase IV (KMG-IV): sequencing the most valuable type-strain genomes for metagenomic binning, comparative biology and taxonomic classification.</title>
        <authorList>
            <person name="Goeker M."/>
        </authorList>
    </citation>
    <scope>NUCLEOTIDE SEQUENCE [LARGE SCALE GENOMIC DNA]</scope>
    <source>
        <strain evidence="8 9">DSM 28679</strain>
    </source>
</reference>
<dbReference type="PROSITE" id="PS50887">
    <property type="entry name" value="GGDEF"/>
    <property type="match status" value="1"/>
</dbReference>
<dbReference type="Gene3D" id="3.30.70.270">
    <property type="match status" value="1"/>
</dbReference>
<dbReference type="InterPro" id="IPR000160">
    <property type="entry name" value="GGDEF_dom"/>
</dbReference>
<dbReference type="CDD" id="cd01949">
    <property type="entry name" value="GGDEF"/>
    <property type="match status" value="1"/>
</dbReference>
<keyword evidence="9" id="KW-1185">Reference proteome</keyword>
<name>A0A4R6TYJ8_9GAMM</name>
<organism evidence="8 9">
    <name type="scientific">Thiopseudomonas denitrificans</name>
    <dbReference type="NCBI Taxonomy" id="1501432"/>
    <lineage>
        <taxon>Bacteria</taxon>
        <taxon>Pseudomonadati</taxon>
        <taxon>Pseudomonadota</taxon>
        <taxon>Gammaproteobacteria</taxon>
        <taxon>Pseudomonadales</taxon>
        <taxon>Pseudomonadaceae</taxon>
        <taxon>Thiopseudomonas</taxon>
    </lineage>
</organism>
<feature type="transmembrane region" description="Helical" evidence="4">
    <location>
        <begin position="168"/>
        <end position="190"/>
    </location>
</feature>
<evidence type="ECO:0000256" key="3">
    <source>
        <dbReference type="SAM" id="Coils"/>
    </source>
</evidence>
<dbReference type="InterPro" id="IPR029787">
    <property type="entry name" value="Nucleotide_cyclase"/>
</dbReference>
<sequence>MNELRLTKDREALLREQLQRLLRNAWFPHFVLVMCGLFGMALFEYELERDSQVAVLVATGALAGMHWLMLRAYHNYGTDMLRYGVWKVLQLAGALMTGIVTAALMVILLPVVGDWQQMLLLAMLISMLVSFWLASVGCMLSFVSYVTPIVIGAVQVLASASSPELQNLAIFLVGLILVELLTGFRVSTLYTNKLMLKQLLLWTREEQSESMKQLERELAQLRTREQSLQLQLGSMQAHLEHNSSEQTQSLKQTFEKLRTSEERLQQALDASGLALWDWDLVTGRIYHTGSDKLLGVDAVDADQLLADLRPLMHPDDLPELRTAMLSHLRQETEGYRVEYRIRHADGHWVWIEDSGKAISRDGHGRVLRMLGTRRDISGRRQHEEELKLASIVFDTGSEAIMVMDGALQVLTTNQAFTRITGYERENAKAFKERLHRSLVASGPGSARQVLLEQGAWHAELTGVRSSGSTFPLRLRLHAVYAPDGIGLTHVVAFFTDMTQFREAQQRLDYLARHDELTGLSNRNLFHQKLQEVSCYAHSVDTGLALLHIDLDRFKLLNECFGTETGDEILRIVGRRLQRFSSPQRSLARLGGNEFVMVVSGLDEQGELGSLAEDVLAALRAPFVTAGEELLLSASIGISWVLGEEMDAHMLLNRAAVALGHAKYLGGNTWQLYRDEMSADGGERLQLEQQLRRGLKEGHVQAHYQPKLCLKENRIYAVEALARWYHPVRGMISPVQFIPLAEETGLIGELSETILRQACSQAKRWLDEGAPLQVSVNLSVQHLRQGNVLELVRTVLDDTRLPARLLELELTESQLLDDSERLLATIADLRAMGVQVAVDDFGTGYSSLGYLKQLPANSLKIDRSFIGDLSSGSKDAAIIRAIIAMAHGLSLEVVAEGIETGEQLEALQAMGCDAVQGYLIARPGPAAELQSLLQVENPIAWALESCTA</sequence>
<dbReference type="InterPro" id="IPR013655">
    <property type="entry name" value="PAS_fold_3"/>
</dbReference>
<dbReference type="Pfam" id="PF13426">
    <property type="entry name" value="PAS_9"/>
    <property type="match status" value="1"/>
</dbReference>
<keyword evidence="2" id="KW-0973">c-di-GMP</keyword>
<dbReference type="InterPro" id="IPR001633">
    <property type="entry name" value="EAL_dom"/>
</dbReference>
<dbReference type="Gene3D" id="3.20.20.450">
    <property type="entry name" value="EAL domain"/>
    <property type="match status" value="1"/>
</dbReference>
<dbReference type="CDD" id="cd01948">
    <property type="entry name" value="EAL"/>
    <property type="match status" value="1"/>
</dbReference>
<dbReference type="InterPro" id="IPR000700">
    <property type="entry name" value="PAS-assoc_C"/>
</dbReference>
<evidence type="ECO:0000259" key="6">
    <source>
        <dbReference type="PROSITE" id="PS50883"/>
    </source>
</evidence>
<evidence type="ECO:0000256" key="1">
    <source>
        <dbReference type="ARBA" id="ARBA00012282"/>
    </source>
</evidence>
<dbReference type="SMART" id="SM00052">
    <property type="entry name" value="EAL"/>
    <property type="match status" value="1"/>
</dbReference>
<dbReference type="InterPro" id="IPR043128">
    <property type="entry name" value="Rev_trsase/Diguanyl_cyclase"/>
</dbReference>
<dbReference type="EMBL" id="SNYK01000009">
    <property type="protein sequence ID" value="TDQ37109.1"/>
    <property type="molecule type" value="Genomic_DNA"/>
</dbReference>